<reference evidence="1" key="2">
    <citation type="journal article" date="2022" name="Res Sq">
        <title>Comparative Genomics Reveals Insights into the Divergent Evolution of Astigmatic Mites and Household Pest Adaptations.</title>
        <authorList>
            <person name="Xiong Q."/>
            <person name="Wan A.T.-Y."/>
            <person name="Liu X.-Y."/>
            <person name="Fung C.S.-H."/>
            <person name="Xiao X."/>
            <person name="Malainual N."/>
            <person name="Hou J."/>
            <person name="Wang L."/>
            <person name="Wang M."/>
            <person name="Yang K."/>
            <person name="Cui Y."/>
            <person name="Leung E."/>
            <person name="Nong W."/>
            <person name="Shin S.-K."/>
            <person name="Au S."/>
            <person name="Jeong K.Y."/>
            <person name="Chew F.T."/>
            <person name="Hui J."/>
            <person name="Leung T.F."/>
            <person name="Tungtrongchitr A."/>
            <person name="Zhong N."/>
            <person name="Liu Z."/>
            <person name="Tsui S."/>
        </authorList>
    </citation>
    <scope>NUCLEOTIDE SEQUENCE</scope>
    <source>
        <strain evidence="1">Derf</strain>
        <tissue evidence="1">Whole organism</tissue>
    </source>
</reference>
<accession>A0A922I3T2</accession>
<evidence type="ECO:0000313" key="1">
    <source>
        <dbReference type="EMBL" id="KAH9518003.1"/>
    </source>
</evidence>
<dbReference type="EMBL" id="ASGP02000003">
    <property type="protein sequence ID" value="KAH9518003.1"/>
    <property type="molecule type" value="Genomic_DNA"/>
</dbReference>
<proteinExistence type="predicted"/>
<organism evidence="1 2">
    <name type="scientific">Dermatophagoides farinae</name>
    <name type="common">American house dust mite</name>
    <dbReference type="NCBI Taxonomy" id="6954"/>
    <lineage>
        <taxon>Eukaryota</taxon>
        <taxon>Metazoa</taxon>
        <taxon>Ecdysozoa</taxon>
        <taxon>Arthropoda</taxon>
        <taxon>Chelicerata</taxon>
        <taxon>Arachnida</taxon>
        <taxon>Acari</taxon>
        <taxon>Acariformes</taxon>
        <taxon>Sarcoptiformes</taxon>
        <taxon>Astigmata</taxon>
        <taxon>Psoroptidia</taxon>
        <taxon>Analgoidea</taxon>
        <taxon>Pyroglyphidae</taxon>
        <taxon>Dermatophagoidinae</taxon>
        <taxon>Dermatophagoides</taxon>
    </lineage>
</organism>
<dbReference type="AlphaFoldDB" id="A0A922I3T2"/>
<dbReference type="Proteomes" id="UP000790347">
    <property type="component" value="Unassembled WGS sequence"/>
</dbReference>
<protein>
    <submittedName>
        <fullName evidence="1">Uncharacterized protein</fullName>
    </submittedName>
</protein>
<comment type="caution">
    <text evidence="1">The sequence shown here is derived from an EMBL/GenBank/DDBJ whole genome shotgun (WGS) entry which is preliminary data.</text>
</comment>
<keyword evidence="2" id="KW-1185">Reference proteome</keyword>
<evidence type="ECO:0000313" key="2">
    <source>
        <dbReference type="Proteomes" id="UP000790347"/>
    </source>
</evidence>
<name>A0A922I3T2_DERFA</name>
<gene>
    <name evidence="1" type="ORF">DERF_008607</name>
</gene>
<reference evidence="1" key="1">
    <citation type="submission" date="2013-05" db="EMBL/GenBank/DDBJ databases">
        <authorList>
            <person name="Yim A.K.Y."/>
            <person name="Chan T.F."/>
            <person name="Ji K.M."/>
            <person name="Liu X.Y."/>
            <person name="Zhou J.W."/>
            <person name="Li R.Q."/>
            <person name="Yang K.Y."/>
            <person name="Li J."/>
            <person name="Li M."/>
            <person name="Law P.T.W."/>
            <person name="Wu Y.L."/>
            <person name="Cai Z.L."/>
            <person name="Qin H."/>
            <person name="Bao Y."/>
            <person name="Leung R.K.K."/>
            <person name="Ng P.K.S."/>
            <person name="Zou J."/>
            <person name="Zhong X.J."/>
            <person name="Ran P.X."/>
            <person name="Zhong N.S."/>
            <person name="Liu Z.G."/>
            <person name="Tsui S.K.W."/>
        </authorList>
    </citation>
    <scope>NUCLEOTIDE SEQUENCE</scope>
    <source>
        <strain evidence="1">Derf</strain>
        <tissue evidence="1">Whole organism</tissue>
    </source>
</reference>
<sequence length="66" mass="7878">MMMIKDLGQECPIIMICGPVHYYPCNVVEIKFAHFFLDEESVMFILDSVFLISITEMYTIRDRFHR</sequence>